<feature type="domain" description="RNA polymerase sigma factor 70 region 4 type 2" evidence="7">
    <location>
        <begin position="126"/>
        <end position="176"/>
    </location>
</feature>
<dbReference type="EMBL" id="AMZN01000055">
    <property type="protein sequence ID" value="ELR70167.1"/>
    <property type="molecule type" value="Genomic_DNA"/>
</dbReference>
<proteinExistence type="inferred from homology"/>
<dbReference type="InterPro" id="IPR013249">
    <property type="entry name" value="RNA_pol_sigma70_r4_t2"/>
</dbReference>
<dbReference type="OrthoDB" id="1027298at2"/>
<dbReference type="eggNOG" id="COG1595">
    <property type="taxonomic scope" value="Bacteria"/>
</dbReference>
<dbReference type="InterPro" id="IPR013325">
    <property type="entry name" value="RNA_pol_sigma_r2"/>
</dbReference>
<gene>
    <name evidence="8" type="ORF">C900_03852</name>
</gene>
<dbReference type="GO" id="GO:0003677">
    <property type="term" value="F:DNA binding"/>
    <property type="evidence" value="ECO:0007669"/>
    <property type="project" value="UniProtKB-KW"/>
</dbReference>
<evidence type="ECO:0000259" key="7">
    <source>
        <dbReference type="Pfam" id="PF08281"/>
    </source>
</evidence>
<dbReference type="Gene3D" id="1.10.10.10">
    <property type="entry name" value="Winged helix-like DNA-binding domain superfamily/Winged helix DNA-binding domain"/>
    <property type="match status" value="1"/>
</dbReference>
<evidence type="ECO:0000256" key="3">
    <source>
        <dbReference type="ARBA" id="ARBA00023082"/>
    </source>
</evidence>
<evidence type="ECO:0000256" key="4">
    <source>
        <dbReference type="ARBA" id="ARBA00023125"/>
    </source>
</evidence>
<evidence type="ECO:0000313" key="8">
    <source>
        <dbReference type="EMBL" id="ELR70167.1"/>
    </source>
</evidence>
<dbReference type="InterPro" id="IPR007627">
    <property type="entry name" value="RNA_pol_sigma70_r2"/>
</dbReference>
<dbReference type="InterPro" id="IPR036388">
    <property type="entry name" value="WH-like_DNA-bd_sf"/>
</dbReference>
<protein>
    <submittedName>
        <fullName evidence="8">RNA polymerase sigma-70 factor, ECF subfamily</fullName>
    </submittedName>
</protein>
<dbReference type="PATRIC" id="fig|1237149.3.peg.3614"/>
<dbReference type="Pfam" id="PF08281">
    <property type="entry name" value="Sigma70_r4_2"/>
    <property type="match status" value="1"/>
</dbReference>
<dbReference type="PANTHER" id="PTHR43133">
    <property type="entry name" value="RNA POLYMERASE ECF-TYPE SIGMA FACTO"/>
    <property type="match status" value="1"/>
</dbReference>
<dbReference type="Pfam" id="PF04542">
    <property type="entry name" value="Sigma70_r2"/>
    <property type="match status" value="1"/>
</dbReference>
<dbReference type="RefSeq" id="WP_009581259.1">
    <property type="nucleotide sequence ID" value="NZ_AMZN01000055.1"/>
</dbReference>
<evidence type="ECO:0000256" key="2">
    <source>
        <dbReference type="ARBA" id="ARBA00023015"/>
    </source>
</evidence>
<dbReference type="PANTHER" id="PTHR43133:SF8">
    <property type="entry name" value="RNA POLYMERASE SIGMA FACTOR HI_1459-RELATED"/>
    <property type="match status" value="1"/>
</dbReference>
<dbReference type="GO" id="GO:0016987">
    <property type="term" value="F:sigma factor activity"/>
    <property type="evidence" value="ECO:0007669"/>
    <property type="project" value="UniProtKB-KW"/>
</dbReference>
<evidence type="ECO:0000256" key="5">
    <source>
        <dbReference type="ARBA" id="ARBA00023163"/>
    </source>
</evidence>
<feature type="domain" description="RNA polymerase sigma-70 region 2" evidence="6">
    <location>
        <begin position="28"/>
        <end position="94"/>
    </location>
</feature>
<reference evidence="8 9" key="1">
    <citation type="submission" date="2012-12" db="EMBL/GenBank/DDBJ databases">
        <title>Genome assembly of Fulvivirga imtechensis AK7.</title>
        <authorList>
            <person name="Nupur N."/>
            <person name="Khatri I."/>
            <person name="Kumar R."/>
            <person name="Subramanian S."/>
            <person name="Pinnaka A."/>
        </authorList>
    </citation>
    <scope>NUCLEOTIDE SEQUENCE [LARGE SCALE GENOMIC DNA]</scope>
    <source>
        <strain evidence="8 9">AK7</strain>
    </source>
</reference>
<dbReference type="InterPro" id="IPR039425">
    <property type="entry name" value="RNA_pol_sigma-70-like"/>
</dbReference>
<dbReference type="Gene3D" id="1.10.1740.10">
    <property type="match status" value="1"/>
</dbReference>
<organism evidence="8 9">
    <name type="scientific">Fulvivirga imtechensis AK7</name>
    <dbReference type="NCBI Taxonomy" id="1237149"/>
    <lineage>
        <taxon>Bacteria</taxon>
        <taxon>Pseudomonadati</taxon>
        <taxon>Bacteroidota</taxon>
        <taxon>Cytophagia</taxon>
        <taxon>Cytophagales</taxon>
        <taxon>Fulvivirgaceae</taxon>
        <taxon>Fulvivirga</taxon>
    </lineage>
</organism>
<evidence type="ECO:0000256" key="1">
    <source>
        <dbReference type="ARBA" id="ARBA00010641"/>
    </source>
</evidence>
<dbReference type="GO" id="GO:0006352">
    <property type="term" value="P:DNA-templated transcription initiation"/>
    <property type="evidence" value="ECO:0007669"/>
    <property type="project" value="InterPro"/>
</dbReference>
<name>L8JS17_9BACT</name>
<keyword evidence="3" id="KW-0731">Sigma factor</keyword>
<dbReference type="NCBIfam" id="TIGR02937">
    <property type="entry name" value="sigma70-ECF"/>
    <property type="match status" value="1"/>
</dbReference>
<evidence type="ECO:0000259" key="6">
    <source>
        <dbReference type="Pfam" id="PF04542"/>
    </source>
</evidence>
<dbReference type="STRING" id="1237149.C900_03852"/>
<dbReference type="AlphaFoldDB" id="L8JS17"/>
<dbReference type="InterPro" id="IPR013324">
    <property type="entry name" value="RNA_pol_sigma_r3/r4-like"/>
</dbReference>
<sequence>MIDKNIPDEELVLLLQEDSNLRYFSVLTQRHEKYILKKCKSYVKDEDVAEDLCQEILIKLFLKIKTFKGEARFSTWLFAIIHNTCMDHLRRNKKNVRQVITEKMADEVSEMIDGVDDIPEELSVKILEELLEEISPDEKMILLLKYKEKHPIKDIQLTLGLSESAVKMRLKRAKDKVNKLYQKYKSAKK</sequence>
<keyword evidence="5" id="KW-0804">Transcription</keyword>
<accession>L8JS17</accession>
<comment type="similarity">
    <text evidence="1">Belongs to the sigma-70 factor family. ECF subfamily.</text>
</comment>
<keyword evidence="9" id="KW-1185">Reference proteome</keyword>
<dbReference type="InterPro" id="IPR014284">
    <property type="entry name" value="RNA_pol_sigma-70_dom"/>
</dbReference>
<keyword evidence="2" id="KW-0805">Transcription regulation</keyword>
<keyword evidence="4" id="KW-0238">DNA-binding</keyword>
<evidence type="ECO:0000313" key="9">
    <source>
        <dbReference type="Proteomes" id="UP000011135"/>
    </source>
</evidence>
<dbReference type="SUPFAM" id="SSF88659">
    <property type="entry name" value="Sigma3 and sigma4 domains of RNA polymerase sigma factors"/>
    <property type="match status" value="1"/>
</dbReference>
<comment type="caution">
    <text evidence="8">The sequence shown here is derived from an EMBL/GenBank/DDBJ whole genome shotgun (WGS) entry which is preliminary data.</text>
</comment>
<dbReference type="Proteomes" id="UP000011135">
    <property type="component" value="Unassembled WGS sequence"/>
</dbReference>
<dbReference type="SUPFAM" id="SSF88946">
    <property type="entry name" value="Sigma2 domain of RNA polymerase sigma factors"/>
    <property type="match status" value="1"/>
</dbReference>